<dbReference type="EMBL" id="PQVF01000007">
    <property type="protein sequence ID" value="POY36199.1"/>
    <property type="molecule type" value="Genomic_DNA"/>
</dbReference>
<dbReference type="OrthoDB" id="7443339at2"/>
<protein>
    <recommendedName>
        <fullName evidence="3">SGNH/GDSL hydrolase family protein</fullName>
    </recommendedName>
</protein>
<dbReference type="AlphaFoldDB" id="A0A2S5A1L7"/>
<dbReference type="Proteomes" id="UP000236893">
    <property type="component" value="Unassembled WGS sequence"/>
</dbReference>
<evidence type="ECO:0000313" key="1">
    <source>
        <dbReference type="EMBL" id="POY36199.1"/>
    </source>
</evidence>
<accession>A0A2S5A1L7</accession>
<gene>
    <name evidence="1" type="ORF">C3K47_10595</name>
</gene>
<dbReference type="SUPFAM" id="SSF52266">
    <property type="entry name" value="SGNH hydrolase"/>
    <property type="match status" value="1"/>
</dbReference>
<sequence length="197" mass="22839">MAHHLKNFVLNDPSIQFQTIEEIAKGGYTLENHWNDIATINKIKNGLWDVIILQEQSLRPINEKEKMLLYAHKFDSLIKSTGKAKLYFFMTWAYKDYPDMIYPLSEAYNEVAKDTRSSIVPIGWQWDELIKSKDSMELYDSDGIHPNLKGTFFTAGIFYKILFNKDPLTNPYTDPLVAIDTANILKKWANHAKVIAY</sequence>
<dbReference type="GO" id="GO:0016788">
    <property type="term" value="F:hydrolase activity, acting on ester bonds"/>
    <property type="evidence" value="ECO:0007669"/>
    <property type="project" value="UniProtKB-ARBA"/>
</dbReference>
<comment type="caution">
    <text evidence="1">The sequence shown here is derived from an EMBL/GenBank/DDBJ whole genome shotgun (WGS) entry which is preliminary data.</text>
</comment>
<dbReference type="InterPro" id="IPR036514">
    <property type="entry name" value="SGNH_hydro_sf"/>
</dbReference>
<evidence type="ECO:0000313" key="2">
    <source>
        <dbReference type="Proteomes" id="UP000236893"/>
    </source>
</evidence>
<dbReference type="RefSeq" id="WP_103789117.1">
    <property type="nucleotide sequence ID" value="NZ_PQVF01000007.1"/>
</dbReference>
<dbReference type="Gene3D" id="3.40.50.1110">
    <property type="entry name" value="SGNH hydrolase"/>
    <property type="match status" value="1"/>
</dbReference>
<organism evidence="1 2">
    <name type="scientific">Solitalea longa</name>
    <dbReference type="NCBI Taxonomy" id="2079460"/>
    <lineage>
        <taxon>Bacteria</taxon>
        <taxon>Pseudomonadati</taxon>
        <taxon>Bacteroidota</taxon>
        <taxon>Sphingobacteriia</taxon>
        <taxon>Sphingobacteriales</taxon>
        <taxon>Sphingobacteriaceae</taxon>
        <taxon>Solitalea</taxon>
    </lineage>
</organism>
<reference evidence="1 2" key="1">
    <citation type="submission" date="2018-01" db="EMBL/GenBank/DDBJ databases">
        <authorList>
            <person name="Gaut B.S."/>
            <person name="Morton B.R."/>
            <person name="Clegg M.T."/>
            <person name="Duvall M.R."/>
        </authorList>
    </citation>
    <scope>NUCLEOTIDE SEQUENCE [LARGE SCALE GENOMIC DNA]</scope>
    <source>
        <strain evidence="1 2">HR-AV</strain>
    </source>
</reference>
<evidence type="ECO:0008006" key="3">
    <source>
        <dbReference type="Google" id="ProtNLM"/>
    </source>
</evidence>
<proteinExistence type="predicted"/>
<keyword evidence="2" id="KW-1185">Reference proteome</keyword>
<name>A0A2S5A1L7_9SPHI</name>